<dbReference type="RefSeq" id="WP_342632823.1">
    <property type="nucleotide sequence ID" value="NZ_CP152382.1"/>
</dbReference>
<evidence type="ECO:0000313" key="1">
    <source>
        <dbReference type="EMBL" id="XAF56275.1"/>
    </source>
</evidence>
<name>A0ABZ3E984_9GAMM</name>
<gene>
    <name evidence="1" type="ORF">AAGT77_20350</name>
</gene>
<keyword evidence="2" id="KW-1185">Reference proteome</keyword>
<dbReference type="EMBL" id="CP152382">
    <property type="protein sequence ID" value="XAF56275.1"/>
    <property type="molecule type" value="Genomic_DNA"/>
</dbReference>
<accession>A0ABZ3E984</accession>
<protein>
    <submittedName>
        <fullName evidence="1">Uncharacterized protein</fullName>
    </submittedName>
</protein>
<sequence length="205" mass="23258">MVLEIDQDAALNLWRYAPGAKKPKLIRVPKTLCEQQDPEKELEARVKKLTAQGFFISESEDAESASDQPTETPERSISWRLEGVVKQAWLPEDLRKVSAIEDDSLVLRIKGLQKIAFKQSARARAISVGSQTTLDAIVPLLRIKEMLRNHGIEMQIIHENETQDQYVDSVTVKEAAKVWPELIPELEEYGLRKPQKLGVVTGWVF</sequence>
<organism evidence="1 2">
    <name type="scientific">Marinobacter alkaliphilus</name>
    <dbReference type="NCBI Taxonomy" id="254719"/>
    <lineage>
        <taxon>Bacteria</taxon>
        <taxon>Pseudomonadati</taxon>
        <taxon>Pseudomonadota</taxon>
        <taxon>Gammaproteobacteria</taxon>
        <taxon>Pseudomonadales</taxon>
        <taxon>Marinobacteraceae</taxon>
        <taxon>Marinobacter</taxon>
    </lineage>
</organism>
<geneLocation type="plasmid" evidence="1 2">
    <name>unnamed2</name>
</geneLocation>
<reference evidence="1 2" key="1">
    <citation type="submission" date="2024-04" db="EMBL/GenBank/DDBJ databases">
        <title>Marinobacter sp. SBY-1.</title>
        <authorList>
            <person name="Pan C."/>
        </authorList>
    </citation>
    <scope>NUCLEOTIDE SEQUENCE [LARGE SCALE GENOMIC DNA]</scope>
    <source>
        <strain evidence="1 2">SBY-1</strain>
        <plasmid evidence="1 2">unnamed2</plasmid>
    </source>
</reference>
<keyword evidence="1" id="KW-0614">Plasmid</keyword>
<dbReference type="Proteomes" id="UP001445268">
    <property type="component" value="Plasmid unnamed2"/>
</dbReference>
<proteinExistence type="predicted"/>
<evidence type="ECO:0000313" key="2">
    <source>
        <dbReference type="Proteomes" id="UP001445268"/>
    </source>
</evidence>